<feature type="compositionally biased region" description="Polar residues" evidence="2">
    <location>
        <begin position="216"/>
        <end position="236"/>
    </location>
</feature>
<proteinExistence type="predicted"/>
<dbReference type="AlphaFoldDB" id="A0A8T1X5P8"/>
<dbReference type="Proteomes" id="UP000693981">
    <property type="component" value="Unassembled WGS sequence"/>
</dbReference>
<keyword evidence="4" id="KW-1185">Reference proteome</keyword>
<keyword evidence="1" id="KW-0175">Coiled coil</keyword>
<evidence type="ECO:0000256" key="1">
    <source>
        <dbReference type="SAM" id="Coils"/>
    </source>
</evidence>
<sequence length="465" mass="51351">MIVDAMRWATAKVDESVVNPVASRLANSVANPAVLSFLLWDQLKTLTPQRARDLTRLLATALSNALGVFGAERGQQLGASTKQLQEDFVRAASSRAGRDVVLNSVATVAKVAQALNTPEIKAATQQLFQTLQSVVDFFASDDGRRIISGTGECIKSASEMAASPESSIFLAELATNLLHTLESEERRRKDACDVKEEGQEEEEEHELSTDEKQPYSPASSVADTSRGSFDTESTFSEALGTPWTDMYAPRASEDTLPSPVRPGPRHRASLTSPAEKNGNYRSACIEKEVLLKMGVDPSMLNEFQRVLDVIATSEEAKERAEEQRQREEAEYVAGLIVPDNVPAVESGIAHAFGHDDIKVKSEEIADDNYEEKSPTPVLLPEWHEQLLREALRRRHAHAEDVTAQRHSAERQAHEMAMSLAQRHIRHGELQPADIVACRLITRMIVYSVCLFLLVSSYMVTRSLFG</sequence>
<protein>
    <submittedName>
        <fullName evidence="3">Uncharacterized protein</fullName>
    </submittedName>
</protein>
<feature type="coiled-coil region" evidence="1">
    <location>
        <begin position="303"/>
        <end position="330"/>
    </location>
</feature>
<feature type="compositionally biased region" description="Basic and acidic residues" evidence="2">
    <location>
        <begin position="184"/>
        <end position="197"/>
    </location>
</feature>
<evidence type="ECO:0000313" key="3">
    <source>
        <dbReference type="EMBL" id="KAG7398930.1"/>
    </source>
</evidence>
<evidence type="ECO:0000256" key="2">
    <source>
        <dbReference type="SAM" id="MobiDB-lite"/>
    </source>
</evidence>
<reference evidence="3" key="1">
    <citation type="submission" date="2021-02" db="EMBL/GenBank/DDBJ databases">
        <authorList>
            <person name="Palmer J.M."/>
        </authorList>
    </citation>
    <scope>NUCLEOTIDE SEQUENCE</scope>
    <source>
        <strain evidence="3">SCRP23</strain>
    </source>
</reference>
<dbReference type="EMBL" id="JAGDFL010000067">
    <property type="protein sequence ID" value="KAG7398930.1"/>
    <property type="molecule type" value="Genomic_DNA"/>
</dbReference>
<name>A0A8T1X5P8_9STRA</name>
<evidence type="ECO:0000313" key="4">
    <source>
        <dbReference type="Proteomes" id="UP000693981"/>
    </source>
</evidence>
<organism evidence="3 4">
    <name type="scientific">Phytophthora boehmeriae</name>
    <dbReference type="NCBI Taxonomy" id="109152"/>
    <lineage>
        <taxon>Eukaryota</taxon>
        <taxon>Sar</taxon>
        <taxon>Stramenopiles</taxon>
        <taxon>Oomycota</taxon>
        <taxon>Peronosporomycetes</taxon>
        <taxon>Peronosporales</taxon>
        <taxon>Peronosporaceae</taxon>
        <taxon>Phytophthora</taxon>
    </lineage>
</organism>
<dbReference type="OrthoDB" id="75925at2759"/>
<comment type="caution">
    <text evidence="3">The sequence shown here is derived from an EMBL/GenBank/DDBJ whole genome shotgun (WGS) entry which is preliminary data.</text>
</comment>
<gene>
    <name evidence="3" type="ORF">PHYBOEH_010035</name>
</gene>
<accession>A0A8T1X5P8</accession>
<feature type="region of interest" description="Disordered" evidence="2">
    <location>
        <begin position="184"/>
        <end position="276"/>
    </location>
</feature>